<dbReference type="AlphaFoldDB" id="L2GNH2"/>
<dbReference type="PANTHER" id="PTHR21668">
    <property type="entry name" value="EIF-1A"/>
    <property type="match status" value="1"/>
</dbReference>
<dbReference type="OrthoDB" id="274995at2759"/>
<dbReference type="GO" id="GO:0003723">
    <property type="term" value="F:RNA binding"/>
    <property type="evidence" value="ECO:0007669"/>
    <property type="project" value="InterPro"/>
</dbReference>
<protein>
    <submittedName>
        <fullName evidence="3">Translation initiation factor eIF-1A</fullName>
    </submittedName>
</protein>
<reference evidence="4" key="1">
    <citation type="submission" date="2011-05" db="EMBL/GenBank/DDBJ databases">
        <title>The genome sequence of Vittaforma corneae strain ATCC 50505.</title>
        <authorList>
            <consortium name="The Broad Institute Genome Sequencing Platform"/>
            <person name="Cuomo C."/>
            <person name="Didier E."/>
            <person name="Bowers L."/>
            <person name="Young S.K."/>
            <person name="Zeng Q."/>
            <person name="Gargeya S."/>
            <person name="Fitzgerald M."/>
            <person name="Haas B."/>
            <person name="Abouelleil A."/>
            <person name="Alvarado L."/>
            <person name="Arachchi H.M."/>
            <person name="Berlin A."/>
            <person name="Chapman S.B."/>
            <person name="Gearin G."/>
            <person name="Goldberg J."/>
            <person name="Griggs A."/>
            <person name="Gujja S."/>
            <person name="Hansen M."/>
            <person name="Heiman D."/>
            <person name="Howarth C."/>
            <person name="Larimer J."/>
            <person name="Lui A."/>
            <person name="MacDonald P.J.P."/>
            <person name="McCowen C."/>
            <person name="Montmayeur A."/>
            <person name="Murphy C."/>
            <person name="Neiman D."/>
            <person name="Pearson M."/>
            <person name="Priest M."/>
            <person name="Roberts A."/>
            <person name="Saif S."/>
            <person name="Shea T."/>
            <person name="Sisk P."/>
            <person name="Stolte C."/>
            <person name="Sykes S."/>
            <person name="Wortman J."/>
            <person name="Nusbaum C."/>
            <person name="Birren B."/>
        </authorList>
    </citation>
    <scope>NUCLEOTIDE SEQUENCE [LARGE SCALE GENOMIC DNA]</scope>
    <source>
        <strain evidence="4">ATCC 50505</strain>
    </source>
</reference>
<dbReference type="STRING" id="993615.L2GNH2"/>
<dbReference type="InterPro" id="IPR006196">
    <property type="entry name" value="RNA-binding_domain_S1_IF1"/>
</dbReference>
<dbReference type="PROSITE" id="PS50832">
    <property type="entry name" value="S1_IF1_TYPE"/>
    <property type="match status" value="1"/>
</dbReference>
<dbReference type="SMART" id="SM00652">
    <property type="entry name" value="eIF1a"/>
    <property type="match status" value="1"/>
</dbReference>
<evidence type="ECO:0000313" key="3">
    <source>
        <dbReference type="EMBL" id="ELA42149.1"/>
    </source>
</evidence>
<dbReference type="HOGENOM" id="CLU_109098_1_1_1"/>
<evidence type="ECO:0000313" key="4">
    <source>
        <dbReference type="Proteomes" id="UP000011082"/>
    </source>
</evidence>
<dbReference type="Gene3D" id="2.40.50.140">
    <property type="entry name" value="Nucleic acid-binding proteins"/>
    <property type="match status" value="1"/>
</dbReference>
<dbReference type="InterPro" id="IPR001253">
    <property type="entry name" value="TIF_eIF-1A"/>
</dbReference>
<dbReference type="OMA" id="RRVMMHA"/>
<proteinExistence type="inferred from homology"/>
<organism evidence="3 4">
    <name type="scientific">Vittaforma corneae (strain ATCC 50505)</name>
    <name type="common">Microsporidian parasite</name>
    <name type="synonym">Nosema corneum</name>
    <dbReference type="NCBI Taxonomy" id="993615"/>
    <lineage>
        <taxon>Eukaryota</taxon>
        <taxon>Fungi</taxon>
        <taxon>Fungi incertae sedis</taxon>
        <taxon>Microsporidia</taxon>
        <taxon>Nosematidae</taxon>
        <taxon>Vittaforma</taxon>
    </lineage>
</organism>
<dbReference type="CDD" id="cd05793">
    <property type="entry name" value="S1_IF1A"/>
    <property type="match status" value="1"/>
</dbReference>
<dbReference type="GeneID" id="19881506"/>
<evidence type="ECO:0000259" key="2">
    <source>
        <dbReference type="PROSITE" id="PS50832"/>
    </source>
</evidence>
<dbReference type="Proteomes" id="UP000011082">
    <property type="component" value="Unassembled WGS sequence"/>
</dbReference>
<dbReference type="Pfam" id="PF01176">
    <property type="entry name" value="eIF-1a"/>
    <property type="match status" value="1"/>
</dbReference>
<dbReference type="InterPro" id="IPR012340">
    <property type="entry name" value="NA-bd_OB-fold"/>
</dbReference>
<keyword evidence="1 3" id="KW-0396">Initiation factor</keyword>
<dbReference type="InParanoid" id="L2GNH2"/>
<keyword evidence="1" id="KW-0648">Protein biosynthesis</keyword>
<accession>L2GNH2</accession>
<dbReference type="RefSeq" id="XP_007604241.1">
    <property type="nucleotide sequence ID" value="XM_007604179.1"/>
</dbReference>
<dbReference type="SUPFAM" id="SSF50249">
    <property type="entry name" value="Nucleic acid-binding proteins"/>
    <property type="match status" value="1"/>
</dbReference>
<dbReference type="FunCoup" id="L2GNH2">
    <property type="interactions" value="214"/>
</dbReference>
<dbReference type="EMBL" id="JH370134">
    <property type="protein sequence ID" value="ELA42149.1"/>
    <property type="molecule type" value="Genomic_DNA"/>
</dbReference>
<gene>
    <name evidence="3" type="ORF">VICG_00792</name>
</gene>
<evidence type="ECO:0000256" key="1">
    <source>
        <dbReference type="PROSITE-ProRule" id="PRU00181"/>
    </source>
</evidence>
<dbReference type="VEuPathDB" id="MicrosporidiaDB:VICG_00792"/>
<name>L2GNH2_VITCO</name>
<keyword evidence="4" id="KW-1185">Reference proteome</keyword>
<dbReference type="HAMAP" id="MF_00216">
    <property type="entry name" value="aIF_1A"/>
    <property type="match status" value="1"/>
</dbReference>
<sequence length="115" mass="13144">MGKRFDKTANRPLLKAEEGSVYGIITRSLGYNKFQVFCSDSMSRIASIRGSMIKRVWMKEGDIVLCSLREGDNKFCDIELKYTDSEVKTLKEGGYITDQLLNQEDSNIQVDFNML</sequence>
<feature type="domain" description="S1-like" evidence="2">
    <location>
        <begin position="9"/>
        <end position="83"/>
    </location>
</feature>
<dbReference type="GO" id="GO:0003743">
    <property type="term" value="F:translation initiation factor activity"/>
    <property type="evidence" value="ECO:0007669"/>
    <property type="project" value="UniProtKB-UniRule"/>
</dbReference>